<proteinExistence type="predicted"/>
<gene>
    <name evidence="2" type="ORF">Pcinc_044030</name>
</gene>
<sequence length="322" mass="36071">MEVEVKEKVEAESKVCVEVYADRYGKLKEGRRRCRLLGKTSTFVRDGKDTTKVSTHIRVKTSGRAPRIRMCICLCFIRRRDQVFTIQSAVNLCSHIQLYAFLLVIFEHKHHTSHNSLLQLPFPNSPFDNSHSTTLFYNSLPQLPFHNSPSTIPLLQLPSHNSLPQLPYHNSPSTTPILQLSSTTPFLNSPSTIPLLQLPSTIPFHNSPSTTTLLKPPSLIPLLQLPSSTPLPQLPLPQLPFLNFLSSSPLPQLTFHPNHPNLSGKIEDPLILTGLTLESTIVRRGDGRPHNHKCCINGPLFRNDHNQLDKSSSAARGSMQDQ</sequence>
<evidence type="ECO:0000313" key="2">
    <source>
        <dbReference type="EMBL" id="KAK3849201.1"/>
    </source>
</evidence>
<feature type="region of interest" description="Disordered" evidence="1">
    <location>
        <begin position="299"/>
        <end position="322"/>
    </location>
</feature>
<organism evidence="2 3">
    <name type="scientific">Petrolisthes cinctipes</name>
    <name type="common">Flat porcelain crab</name>
    <dbReference type="NCBI Taxonomy" id="88211"/>
    <lineage>
        <taxon>Eukaryota</taxon>
        <taxon>Metazoa</taxon>
        <taxon>Ecdysozoa</taxon>
        <taxon>Arthropoda</taxon>
        <taxon>Crustacea</taxon>
        <taxon>Multicrustacea</taxon>
        <taxon>Malacostraca</taxon>
        <taxon>Eumalacostraca</taxon>
        <taxon>Eucarida</taxon>
        <taxon>Decapoda</taxon>
        <taxon>Pleocyemata</taxon>
        <taxon>Anomura</taxon>
        <taxon>Galatheoidea</taxon>
        <taxon>Porcellanidae</taxon>
        <taxon>Petrolisthes</taxon>
    </lineage>
</organism>
<dbReference type="AlphaFoldDB" id="A0AAE1BEF0"/>
<accession>A0AAE1BEF0</accession>
<feature type="compositionally biased region" description="Polar residues" evidence="1">
    <location>
        <begin position="309"/>
        <end position="322"/>
    </location>
</feature>
<dbReference type="EMBL" id="JAWQEG010009068">
    <property type="protein sequence ID" value="KAK3849201.1"/>
    <property type="molecule type" value="Genomic_DNA"/>
</dbReference>
<reference evidence="2" key="1">
    <citation type="submission" date="2023-10" db="EMBL/GenBank/DDBJ databases">
        <title>Genome assemblies of two species of porcelain crab, Petrolisthes cinctipes and Petrolisthes manimaculis (Anomura: Porcellanidae).</title>
        <authorList>
            <person name="Angst P."/>
        </authorList>
    </citation>
    <scope>NUCLEOTIDE SEQUENCE</scope>
    <source>
        <strain evidence="2">PB745_01</strain>
        <tissue evidence="2">Gill</tissue>
    </source>
</reference>
<keyword evidence="3" id="KW-1185">Reference proteome</keyword>
<name>A0AAE1BEF0_PETCI</name>
<dbReference type="Proteomes" id="UP001286313">
    <property type="component" value="Unassembled WGS sequence"/>
</dbReference>
<evidence type="ECO:0000313" key="3">
    <source>
        <dbReference type="Proteomes" id="UP001286313"/>
    </source>
</evidence>
<comment type="caution">
    <text evidence="2">The sequence shown here is derived from an EMBL/GenBank/DDBJ whole genome shotgun (WGS) entry which is preliminary data.</text>
</comment>
<protein>
    <submittedName>
        <fullName evidence="2">Uncharacterized protein</fullName>
    </submittedName>
</protein>
<evidence type="ECO:0000256" key="1">
    <source>
        <dbReference type="SAM" id="MobiDB-lite"/>
    </source>
</evidence>